<evidence type="ECO:0000313" key="11">
    <source>
        <dbReference type="Proteomes" id="UP000238479"/>
    </source>
</evidence>
<feature type="domain" description="Disease resistance protein winged helix" evidence="8">
    <location>
        <begin position="433"/>
        <end position="501"/>
    </location>
</feature>
<dbReference type="InterPro" id="IPR041118">
    <property type="entry name" value="Rx_N"/>
</dbReference>
<dbReference type="AlphaFoldDB" id="A0A2P6S8D7"/>
<dbReference type="Gene3D" id="1.10.10.10">
    <property type="entry name" value="Winged helix-like DNA-binding domain superfamily/Winged helix DNA-binding domain"/>
    <property type="match status" value="1"/>
</dbReference>
<evidence type="ECO:0000256" key="2">
    <source>
        <dbReference type="ARBA" id="ARBA00022737"/>
    </source>
</evidence>
<dbReference type="InterPro" id="IPR058922">
    <property type="entry name" value="WHD_DRP"/>
</dbReference>
<dbReference type="OrthoDB" id="1668230at2759"/>
<evidence type="ECO:0000259" key="7">
    <source>
        <dbReference type="Pfam" id="PF18052"/>
    </source>
</evidence>
<dbReference type="Pfam" id="PF25019">
    <property type="entry name" value="LRR_R13L1-DRL21"/>
    <property type="match status" value="1"/>
</dbReference>
<keyword evidence="1" id="KW-0433">Leucine-rich repeat</keyword>
<dbReference type="SUPFAM" id="SSF52540">
    <property type="entry name" value="P-loop containing nucleoside triphosphate hydrolases"/>
    <property type="match status" value="1"/>
</dbReference>
<keyword evidence="10" id="KW-0378">Hydrolase</keyword>
<keyword evidence="3" id="KW-0547">Nucleotide-binding</keyword>
<keyword evidence="4" id="KW-0611">Plant defense</keyword>
<dbReference type="GO" id="GO:0006952">
    <property type="term" value="P:defense response"/>
    <property type="evidence" value="ECO:0007669"/>
    <property type="project" value="UniProtKB-KW"/>
</dbReference>
<dbReference type="Proteomes" id="UP000238479">
    <property type="component" value="Chromosome 1"/>
</dbReference>
<gene>
    <name evidence="10" type="ORF">RchiOBHm_Chr1g0318901</name>
</gene>
<protein>
    <submittedName>
        <fullName evidence="10">Putative P-loop containing nucleoside triphosphate hydrolase, leucine-rich repeat domain, L</fullName>
    </submittedName>
</protein>
<evidence type="ECO:0000313" key="10">
    <source>
        <dbReference type="EMBL" id="PRQ54915.1"/>
    </source>
</evidence>
<evidence type="ECO:0000256" key="5">
    <source>
        <dbReference type="ARBA" id="ARBA00022840"/>
    </source>
</evidence>
<feature type="domain" description="R13L1/DRL21-like LRR repeat region" evidence="9">
    <location>
        <begin position="692"/>
        <end position="821"/>
    </location>
</feature>
<dbReference type="GO" id="GO:0016787">
    <property type="term" value="F:hydrolase activity"/>
    <property type="evidence" value="ECO:0007669"/>
    <property type="project" value="UniProtKB-KW"/>
</dbReference>
<dbReference type="Pfam" id="PF18052">
    <property type="entry name" value="Rx_N"/>
    <property type="match status" value="1"/>
</dbReference>
<dbReference type="SUPFAM" id="SSF52058">
    <property type="entry name" value="L domain-like"/>
    <property type="match status" value="1"/>
</dbReference>
<evidence type="ECO:0000259" key="8">
    <source>
        <dbReference type="Pfam" id="PF23559"/>
    </source>
</evidence>
<sequence>MDVELPGGSLLSSFLSRLVDGIAFVELVDFIRRQKNTTGLLKKLKIRLLAVNGVVDDAEERQIRSPAVREWLDELTDTLCHAEDLLDEIQTEDLRRKLEGGLSGESSTTTFFKSSSLVLSEFERTTDLKLVEIVYRLDLIVDQMAALALKIRGVKDRPRARLSTVPRVEEESDIYGRDEDKETIISLLLSGDETYGRIGVIPIVGMGGIGKTTLVKHVFNDARVKEEFDLQGWVYVSYDFDIVRITESIGDCQSIRSRTFFSRDPEHLLKNALAGKKFLIVLDDVWSTNYASWDFLRGQFQSGARGSKIIVTTRDLSVASMMSSLPAHLLSQLSEHDCWELFAKHAFENANGGEHPRLEVIGREIARKCQGLPLAAKSLGGLLRSELDLKQWEMILNSDIWNPPGDWIGLPALWLSYCYLPSHLKRCLAYCSIFPRGYQFTKSELVSLWMAEDLLPPSKRKTMEQVGDDYFHILISRSFFQHSGAYTQSVFTVHDLISDLAKFISGEFCVSLDGGDVSLTMVRKTRHFSYMKSHVTVEKLEGLHNARYLRTFLSIPPPQNSGTSDFRMSNKVLGNLSRTLQCLRVLDLSGYDIIALPDAVSSLKHLRQLVLSGSSIQKLPNSICTLYNLQTLSLSDCTELVELPTNLGSLINLRHLDIKGTRLEKMPPSMGKLKNLQLLTDFVLDKHSGDSIAELSELQHLHGSLLISGLDHNVDDVAALKANLRGKEYLNELRLLWKKYEPRGHVTKDSQKDREVLGQLQPHANLRELVIKSFGGSSFPDWLGDPYLSKLSSIELEDCKHCSFLPPLGKLPSLAKLSIKGFNELLSIGFELCGPFRSLKELSFIGMLKWQEWSYVDGCHEEGGVFPNLCKLTLGDCPYLTNILPLDSFPKLEDVRLFGLRSFAGSLSQESQCPTFLSLRRLSIDKCPKLVCLSDGGMDAPNLKEMRILWCGEFRSLPKQMHTLLPSLEHLQIEGCLDSFPEEGLPPALKSLEFHCNNGLFKNHQHWGLQRVSSLRDLRIWFWGGEEVCSFPERLLPTSLTSLSISNLPNVTTLEKLSCVNSLQSLYISCMPKLRSLPEEMLASSLSQLVITNCPLLQERVQKERGEAWSKIADIPCIEIDGEEI</sequence>
<feature type="domain" description="Disease resistance N-terminal" evidence="7">
    <location>
        <begin position="26"/>
        <end position="103"/>
    </location>
</feature>
<dbReference type="Gene3D" id="3.40.50.300">
    <property type="entry name" value="P-loop containing nucleotide triphosphate hydrolases"/>
    <property type="match status" value="1"/>
</dbReference>
<dbReference type="PANTHER" id="PTHR36766">
    <property type="entry name" value="PLANT BROAD-SPECTRUM MILDEW RESISTANCE PROTEIN RPW8"/>
    <property type="match status" value="1"/>
</dbReference>
<dbReference type="EMBL" id="PDCK01000039">
    <property type="protein sequence ID" value="PRQ54915.1"/>
    <property type="molecule type" value="Genomic_DNA"/>
</dbReference>
<keyword evidence="11" id="KW-1185">Reference proteome</keyword>
<dbReference type="Gene3D" id="1.20.5.4130">
    <property type="match status" value="1"/>
</dbReference>
<dbReference type="Gramene" id="PRQ54915">
    <property type="protein sequence ID" value="PRQ54915"/>
    <property type="gene ID" value="RchiOBHm_Chr1g0318901"/>
</dbReference>
<evidence type="ECO:0000259" key="9">
    <source>
        <dbReference type="Pfam" id="PF25019"/>
    </source>
</evidence>
<dbReference type="InterPro" id="IPR056789">
    <property type="entry name" value="LRR_R13L1-DRL21"/>
</dbReference>
<evidence type="ECO:0000259" key="6">
    <source>
        <dbReference type="Pfam" id="PF00931"/>
    </source>
</evidence>
<evidence type="ECO:0000256" key="4">
    <source>
        <dbReference type="ARBA" id="ARBA00022821"/>
    </source>
</evidence>
<dbReference type="InterPro" id="IPR002182">
    <property type="entry name" value="NB-ARC"/>
</dbReference>
<dbReference type="FunFam" id="3.40.50.300:FF:001091">
    <property type="entry name" value="Probable disease resistance protein At1g61300"/>
    <property type="match status" value="1"/>
</dbReference>
<dbReference type="InterPro" id="IPR027417">
    <property type="entry name" value="P-loop_NTPase"/>
</dbReference>
<dbReference type="PRINTS" id="PR00364">
    <property type="entry name" value="DISEASERSIST"/>
</dbReference>
<accession>A0A2P6S8D7</accession>
<organism evidence="10 11">
    <name type="scientific">Rosa chinensis</name>
    <name type="common">China rose</name>
    <dbReference type="NCBI Taxonomy" id="74649"/>
    <lineage>
        <taxon>Eukaryota</taxon>
        <taxon>Viridiplantae</taxon>
        <taxon>Streptophyta</taxon>
        <taxon>Embryophyta</taxon>
        <taxon>Tracheophyta</taxon>
        <taxon>Spermatophyta</taxon>
        <taxon>Magnoliopsida</taxon>
        <taxon>eudicotyledons</taxon>
        <taxon>Gunneridae</taxon>
        <taxon>Pentapetalae</taxon>
        <taxon>rosids</taxon>
        <taxon>fabids</taxon>
        <taxon>Rosales</taxon>
        <taxon>Rosaceae</taxon>
        <taxon>Rosoideae</taxon>
        <taxon>Rosoideae incertae sedis</taxon>
        <taxon>Rosa</taxon>
    </lineage>
</organism>
<dbReference type="GO" id="GO:0043531">
    <property type="term" value="F:ADP binding"/>
    <property type="evidence" value="ECO:0007669"/>
    <property type="project" value="InterPro"/>
</dbReference>
<feature type="domain" description="NB-ARC" evidence="6">
    <location>
        <begin position="179"/>
        <end position="350"/>
    </location>
</feature>
<dbReference type="Pfam" id="PF23559">
    <property type="entry name" value="WHD_DRP"/>
    <property type="match status" value="1"/>
</dbReference>
<dbReference type="Gene3D" id="3.80.10.10">
    <property type="entry name" value="Ribonuclease Inhibitor"/>
    <property type="match status" value="2"/>
</dbReference>
<keyword evidence="2" id="KW-0677">Repeat</keyword>
<dbReference type="GO" id="GO:0051707">
    <property type="term" value="P:response to other organism"/>
    <property type="evidence" value="ECO:0007669"/>
    <property type="project" value="UniProtKB-ARBA"/>
</dbReference>
<proteinExistence type="predicted"/>
<dbReference type="Gene3D" id="1.10.8.430">
    <property type="entry name" value="Helical domain of apoptotic protease-activating factors"/>
    <property type="match status" value="1"/>
</dbReference>
<comment type="caution">
    <text evidence="10">The sequence shown here is derived from an EMBL/GenBank/DDBJ whole genome shotgun (WGS) entry which is preliminary data.</text>
</comment>
<dbReference type="InterPro" id="IPR036388">
    <property type="entry name" value="WH-like_DNA-bd_sf"/>
</dbReference>
<name>A0A2P6S8D7_ROSCH</name>
<dbReference type="PANTHER" id="PTHR36766:SF51">
    <property type="entry name" value="DISEASE RESISTANCE RPP13-LIKE PROTEIN 1"/>
    <property type="match status" value="1"/>
</dbReference>
<dbReference type="FunFam" id="1.10.10.10:FF:000322">
    <property type="entry name" value="Probable disease resistance protein At1g63360"/>
    <property type="match status" value="1"/>
</dbReference>
<dbReference type="OMA" id="TELEMCK"/>
<evidence type="ECO:0000256" key="1">
    <source>
        <dbReference type="ARBA" id="ARBA00022614"/>
    </source>
</evidence>
<dbReference type="InterPro" id="IPR042197">
    <property type="entry name" value="Apaf_helical"/>
</dbReference>
<keyword evidence="5" id="KW-0067">ATP-binding</keyword>
<evidence type="ECO:0000256" key="3">
    <source>
        <dbReference type="ARBA" id="ARBA00022741"/>
    </source>
</evidence>
<dbReference type="Pfam" id="PF00931">
    <property type="entry name" value="NB-ARC"/>
    <property type="match status" value="1"/>
</dbReference>
<reference evidence="10 11" key="1">
    <citation type="journal article" date="2018" name="Nat. Genet.">
        <title>The Rosa genome provides new insights in the design of modern roses.</title>
        <authorList>
            <person name="Bendahmane M."/>
        </authorList>
    </citation>
    <scope>NUCLEOTIDE SEQUENCE [LARGE SCALE GENOMIC DNA]</scope>
    <source>
        <strain evidence="11">cv. Old Blush</strain>
    </source>
</reference>
<dbReference type="GO" id="GO:0005524">
    <property type="term" value="F:ATP binding"/>
    <property type="evidence" value="ECO:0007669"/>
    <property type="project" value="UniProtKB-KW"/>
</dbReference>
<dbReference type="InterPro" id="IPR032675">
    <property type="entry name" value="LRR_dom_sf"/>
</dbReference>